<dbReference type="InterPro" id="IPR001036">
    <property type="entry name" value="Acrflvin-R"/>
</dbReference>
<evidence type="ECO:0008006" key="3">
    <source>
        <dbReference type="Google" id="ProtNLM"/>
    </source>
</evidence>
<keyword evidence="1" id="KW-0472">Membrane</keyword>
<dbReference type="PANTHER" id="PTHR32063">
    <property type="match status" value="1"/>
</dbReference>
<organism evidence="2">
    <name type="scientific">uncultured Desulfobacterium sp</name>
    <dbReference type="NCBI Taxonomy" id="201089"/>
    <lineage>
        <taxon>Bacteria</taxon>
        <taxon>Pseudomonadati</taxon>
        <taxon>Thermodesulfobacteriota</taxon>
        <taxon>Desulfobacteria</taxon>
        <taxon>Desulfobacterales</taxon>
        <taxon>Desulfobacteriaceae</taxon>
        <taxon>Desulfobacterium</taxon>
        <taxon>environmental samples</taxon>
    </lineage>
</organism>
<dbReference type="PANTHER" id="PTHR32063:SF24">
    <property type="entry name" value="CATION EFFLUX SYSTEM (ACRB_ACRD_ACRF FAMILY)"/>
    <property type="match status" value="1"/>
</dbReference>
<accession>E1YAY9</accession>
<feature type="transmembrane region" description="Helical" evidence="1">
    <location>
        <begin position="64"/>
        <end position="83"/>
    </location>
</feature>
<keyword evidence="1" id="KW-0812">Transmembrane</keyword>
<evidence type="ECO:0000256" key="1">
    <source>
        <dbReference type="SAM" id="Phobius"/>
    </source>
</evidence>
<protein>
    <recommendedName>
        <fullName evidence="3">Cobalt-zinc-cadmium resistance protein CzcA</fullName>
    </recommendedName>
</protein>
<keyword evidence="1" id="KW-1133">Transmembrane helix</keyword>
<dbReference type="SUPFAM" id="SSF82866">
    <property type="entry name" value="Multidrug efflux transporter AcrB transmembrane domain"/>
    <property type="match status" value="1"/>
</dbReference>
<dbReference type="EMBL" id="FR695867">
    <property type="protein sequence ID" value="CBX27830.1"/>
    <property type="molecule type" value="Genomic_DNA"/>
</dbReference>
<evidence type="ECO:0000313" key="2">
    <source>
        <dbReference type="EMBL" id="CBX27830.1"/>
    </source>
</evidence>
<dbReference type="GO" id="GO:0042910">
    <property type="term" value="F:xenobiotic transmembrane transporter activity"/>
    <property type="evidence" value="ECO:0007669"/>
    <property type="project" value="TreeGrafter"/>
</dbReference>
<name>E1YAY9_9BACT</name>
<dbReference type="Gene3D" id="1.20.1640.10">
    <property type="entry name" value="Multidrug efflux transporter AcrB transmembrane domain"/>
    <property type="match status" value="1"/>
</dbReference>
<sequence>MDSQALYISGQYLSVPASVGFVVLFGVAVLNGLVLVSRISQLREEGFDLQEAIRKGSLDRLRPVLMTASIAIFSLIPMLLAGGTGSEIQKPLATVVVGGLITSTLLTLLIIPAVYSWFEKRKVEAEM</sequence>
<dbReference type="AlphaFoldDB" id="E1YAY9"/>
<reference evidence="2" key="1">
    <citation type="journal article" date="2011" name="Environ. Microbiol.">
        <title>Genomic insights into the metabolic potential of the polycyclic aromatic hydrocarbon degrading sulfate-reducing Deltaproteobacterium N47.</title>
        <authorList>
            <person name="Bergmann F."/>
            <person name="Selesi D."/>
            <person name="Weinmaier T."/>
            <person name="Tischler P."/>
            <person name="Rattei T."/>
            <person name="Meckenstock R.U."/>
        </authorList>
    </citation>
    <scope>NUCLEOTIDE SEQUENCE</scope>
</reference>
<gene>
    <name evidence="2" type="ORF">N47_C18880</name>
</gene>
<dbReference type="Pfam" id="PF00873">
    <property type="entry name" value="ACR_tran"/>
    <property type="match status" value="1"/>
</dbReference>
<feature type="transmembrane region" description="Helical" evidence="1">
    <location>
        <begin position="12"/>
        <end position="36"/>
    </location>
</feature>
<dbReference type="GO" id="GO:0005886">
    <property type="term" value="C:plasma membrane"/>
    <property type="evidence" value="ECO:0007669"/>
    <property type="project" value="TreeGrafter"/>
</dbReference>
<feature type="transmembrane region" description="Helical" evidence="1">
    <location>
        <begin position="95"/>
        <end position="118"/>
    </location>
</feature>
<proteinExistence type="predicted"/>